<dbReference type="SMART" id="SM00239">
    <property type="entry name" value="C2"/>
    <property type="match status" value="1"/>
</dbReference>
<evidence type="ECO:0000256" key="1">
    <source>
        <dbReference type="SAM" id="MobiDB-lite"/>
    </source>
</evidence>
<dbReference type="SUPFAM" id="SSF49562">
    <property type="entry name" value="C2 domain (Calcium/lipid-binding domain, CaLB)"/>
    <property type="match status" value="1"/>
</dbReference>
<dbReference type="Proteomes" id="UP000834106">
    <property type="component" value="Chromosome 16"/>
</dbReference>
<evidence type="ECO:0000313" key="4">
    <source>
        <dbReference type="Proteomes" id="UP000834106"/>
    </source>
</evidence>
<keyword evidence="4" id="KW-1185">Reference proteome</keyword>
<dbReference type="PANTHER" id="PTHR31208:SF3">
    <property type="entry name" value="OS01G0953500 PROTEIN"/>
    <property type="match status" value="1"/>
</dbReference>
<dbReference type="Gene3D" id="2.60.40.150">
    <property type="entry name" value="C2 domain"/>
    <property type="match status" value="1"/>
</dbReference>
<dbReference type="PANTHER" id="PTHR31208">
    <property type="entry name" value="EXPRESSED PROTEIN"/>
    <property type="match status" value="1"/>
</dbReference>
<dbReference type="PROSITE" id="PS50004">
    <property type="entry name" value="C2"/>
    <property type="match status" value="1"/>
</dbReference>
<dbReference type="EMBL" id="OU503051">
    <property type="protein sequence ID" value="CAI9778273.1"/>
    <property type="molecule type" value="Genomic_DNA"/>
</dbReference>
<sequence length="340" mass="38072">MDSFDKVPNPTANPDRDADFSGILEIHVQHARNIHNTCIYDNQDVSAKFSLTYNPDETLSTRIVNGGGKNPEFNEVLIMKINQIDAVLKCEIWMLSRAKKSMDDQLLGFTLMPISSVNGQGKVTKDFSLSSTDLYHSPAGTIKLSLSLSANQNAPLDHCVNSLSDSVADSSKTSDLLVDKKIQEEYFSKDFPDINVVNENQQMVSEYFSEEGSLHNHVIEAEESAKTACVNKNLNIAEEGFLHDHKCVEAKKASLEREFWDIVLPGLDSADPAPRLAKIDPDFSSLAELKELNEDWLNSSSWWKSPPRSPTRWDSPPVSPFAREHESVEFTLKEEDDCHV</sequence>
<feature type="region of interest" description="Disordered" evidence="1">
    <location>
        <begin position="301"/>
        <end position="320"/>
    </location>
</feature>
<feature type="domain" description="C2" evidence="2">
    <location>
        <begin position="4"/>
        <end position="127"/>
    </location>
</feature>
<evidence type="ECO:0000259" key="2">
    <source>
        <dbReference type="PROSITE" id="PS50004"/>
    </source>
</evidence>
<name>A0AAD2E6S9_9LAMI</name>
<dbReference type="CDD" id="cd00030">
    <property type="entry name" value="C2"/>
    <property type="match status" value="1"/>
</dbReference>
<accession>A0AAD2E6S9</accession>
<dbReference type="AlphaFoldDB" id="A0AAD2E6S9"/>
<gene>
    <name evidence="3" type="ORF">FPE_LOCUS25703</name>
</gene>
<dbReference type="Pfam" id="PF00168">
    <property type="entry name" value="C2"/>
    <property type="match status" value="1"/>
</dbReference>
<reference evidence="3" key="1">
    <citation type="submission" date="2023-05" db="EMBL/GenBank/DDBJ databases">
        <authorList>
            <person name="Huff M."/>
        </authorList>
    </citation>
    <scope>NUCLEOTIDE SEQUENCE</scope>
</reference>
<dbReference type="InterPro" id="IPR000008">
    <property type="entry name" value="C2_dom"/>
</dbReference>
<evidence type="ECO:0000313" key="3">
    <source>
        <dbReference type="EMBL" id="CAI9778273.1"/>
    </source>
</evidence>
<dbReference type="InterPro" id="IPR035892">
    <property type="entry name" value="C2_domain_sf"/>
</dbReference>
<proteinExistence type="predicted"/>
<feature type="compositionally biased region" description="Low complexity" evidence="1">
    <location>
        <begin position="301"/>
        <end position="313"/>
    </location>
</feature>
<protein>
    <recommendedName>
        <fullName evidence="2">C2 domain-containing protein</fullName>
    </recommendedName>
</protein>
<organism evidence="3 4">
    <name type="scientific">Fraxinus pennsylvanica</name>
    <dbReference type="NCBI Taxonomy" id="56036"/>
    <lineage>
        <taxon>Eukaryota</taxon>
        <taxon>Viridiplantae</taxon>
        <taxon>Streptophyta</taxon>
        <taxon>Embryophyta</taxon>
        <taxon>Tracheophyta</taxon>
        <taxon>Spermatophyta</taxon>
        <taxon>Magnoliopsida</taxon>
        <taxon>eudicotyledons</taxon>
        <taxon>Gunneridae</taxon>
        <taxon>Pentapetalae</taxon>
        <taxon>asterids</taxon>
        <taxon>lamiids</taxon>
        <taxon>Lamiales</taxon>
        <taxon>Oleaceae</taxon>
        <taxon>Oleeae</taxon>
        <taxon>Fraxinus</taxon>
    </lineage>
</organism>